<feature type="transmembrane region" description="Helical" evidence="1">
    <location>
        <begin position="103"/>
        <end position="123"/>
    </location>
</feature>
<gene>
    <name evidence="2" type="ORF">SAMN04488005_2377</name>
</gene>
<evidence type="ECO:0000313" key="3">
    <source>
        <dbReference type="Proteomes" id="UP000199478"/>
    </source>
</evidence>
<feature type="transmembrane region" description="Helical" evidence="1">
    <location>
        <begin position="81"/>
        <end position="97"/>
    </location>
</feature>
<evidence type="ECO:0008006" key="4">
    <source>
        <dbReference type="Google" id="ProtNLM"/>
    </source>
</evidence>
<evidence type="ECO:0000313" key="2">
    <source>
        <dbReference type="EMBL" id="SFR47499.1"/>
    </source>
</evidence>
<organism evidence="2 3">
    <name type="scientific">Yoonia tamlensis</name>
    <dbReference type="NCBI Taxonomy" id="390270"/>
    <lineage>
        <taxon>Bacteria</taxon>
        <taxon>Pseudomonadati</taxon>
        <taxon>Pseudomonadota</taxon>
        <taxon>Alphaproteobacteria</taxon>
        <taxon>Rhodobacterales</taxon>
        <taxon>Paracoccaceae</taxon>
        <taxon>Yoonia</taxon>
    </lineage>
</organism>
<keyword evidence="3" id="KW-1185">Reference proteome</keyword>
<sequence>MRNKLALVVLFFTLTFVLSPLASVGFNGFTPFQFPIPQIDPPVQPASYAFSIWGIIYFWLVLGAGYGLWRAPNDPGWNAMRMPLAGSLIIGTFWIAAANSAPILATIMIVAMAALAILAVLRAGNLQPWLQVRPVALYAGWLTAASGVAIGVLLGGYGVFSAQAAAIICLIGVLAVALAVQSARPREWGYPAAVIWALVGVIVQNSSNTNWPVIALATFGIAALALRTKFSFTERPST</sequence>
<dbReference type="AlphaFoldDB" id="A0A1I6GZC6"/>
<name>A0A1I6GZC6_9RHOB</name>
<keyword evidence="1" id="KW-0812">Transmembrane</keyword>
<protein>
    <recommendedName>
        <fullName evidence="4">TspO and MBR related proteins</fullName>
    </recommendedName>
</protein>
<evidence type="ECO:0000256" key="1">
    <source>
        <dbReference type="SAM" id="Phobius"/>
    </source>
</evidence>
<keyword evidence="1" id="KW-1133">Transmembrane helix</keyword>
<feature type="transmembrane region" description="Helical" evidence="1">
    <location>
        <begin position="209"/>
        <end position="226"/>
    </location>
</feature>
<dbReference type="STRING" id="390270.SAMN04488005_2377"/>
<dbReference type="RefSeq" id="WP_090200129.1">
    <property type="nucleotide sequence ID" value="NZ_FOYP01000001.1"/>
</dbReference>
<proteinExistence type="predicted"/>
<keyword evidence="1" id="KW-0472">Membrane</keyword>
<dbReference type="EMBL" id="FOYP01000001">
    <property type="protein sequence ID" value="SFR47499.1"/>
    <property type="molecule type" value="Genomic_DNA"/>
</dbReference>
<feature type="transmembrane region" description="Helical" evidence="1">
    <location>
        <begin position="135"/>
        <end position="154"/>
    </location>
</feature>
<dbReference type="OrthoDB" id="5189031at2"/>
<feature type="transmembrane region" description="Helical" evidence="1">
    <location>
        <begin position="160"/>
        <end position="180"/>
    </location>
</feature>
<dbReference type="Proteomes" id="UP000199478">
    <property type="component" value="Unassembled WGS sequence"/>
</dbReference>
<reference evidence="3" key="1">
    <citation type="submission" date="2016-10" db="EMBL/GenBank/DDBJ databases">
        <authorList>
            <person name="Varghese N."/>
            <person name="Submissions S."/>
        </authorList>
    </citation>
    <scope>NUCLEOTIDE SEQUENCE [LARGE SCALE GENOMIC DNA]</scope>
    <source>
        <strain evidence="3">DSM 26879</strain>
    </source>
</reference>
<accession>A0A1I6GZC6</accession>
<feature type="transmembrane region" description="Helical" evidence="1">
    <location>
        <begin position="187"/>
        <end position="203"/>
    </location>
</feature>
<feature type="transmembrane region" description="Helical" evidence="1">
    <location>
        <begin position="47"/>
        <end position="69"/>
    </location>
</feature>